<keyword evidence="3" id="KW-1185">Reference proteome</keyword>
<dbReference type="InterPro" id="IPR010662">
    <property type="entry name" value="RBBP9/YdeN"/>
</dbReference>
<dbReference type="SUPFAM" id="SSF53474">
    <property type="entry name" value="alpha/beta-Hydrolases"/>
    <property type="match status" value="1"/>
</dbReference>
<dbReference type="AlphaFoldDB" id="A0A4R3JN99"/>
<dbReference type="Proteomes" id="UP000295696">
    <property type="component" value="Unassembled WGS sequence"/>
</dbReference>
<evidence type="ECO:0000256" key="1">
    <source>
        <dbReference type="ARBA" id="ARBA00022801"/>
    </source>
</evidence>
<dbReference type="PANTHER" id="PTHR48081">
    <property type="entry name" value="AB HYDROLASE SUPERFAMILY PROTEIN C4A8.06C"/>
    <property type="match status" value="1"/>
</dbReference>
<accession>A0A4R3JN99</accession>
<dbReference type="Gene3D" id="3.40.50.1820">
    <property type="entry name" value="alpha/beta hydrolase"/>
    <property type="match status" value="1"/>
</dbReference>
<dbReference type="InterPro" id="IPR050300">
    <property type="entry name" value="GDXG_lipolytic_enzyme"/>
</dbReference>
<organism evidence="2 3">
    <name type="scientific">Primorskyibacter sedentarius</name>
    <dbReference type="NCBI Taxonomy" id="745311"/>
    <lineage>
        <taxon>Bacteria</taxon>
        <taxon>Pseudomonadati</taxon>
        <taxon>Pseudomonadota</taxon>
        <taxon>Alphaproteobacteria</taxon>
        <taxon>Rhodobacterales</taxon>
        <taxon>Roseobacteraceae</taxon>
        <taxon>Primorskyibacter</taxon>
    </lineage>
</organism>
<protein>
    <submittedName>
        <fullName evidence="2">Alpha/beta hydrolase family protein</fullName>
    </submittedName>
</protein>
<evidence type="ECO:0000313" key="3">
    <source>
        <dbReference type="Proteomes" id="UP000295696"/>
    </source>
</evidence>
<dbReference type="Pfam" id="PF06821">
    <property type="entry name" value="Ser_hydrolase"/>
    <property type="match status" value="1"/>
</dbReference>
<reference evidence="2 3" key="1">
    <citation type="submission" date="2019-03" db="EMBL/GenBank/DDBJ databases">
        <title>Genomic Encyclopedia of Type Strains, Phase IV (KMG-IV): sequencing the most valuable type-strain genomes for metagenomic binning, comparative biology and taxonomic classification.</title>
        <authorList>
            <person name="Goeker M."/>
        </authorList>
    </citation>
    <scope>NUCLEOTIDE SEQUENCE [LARGE SCALE GENOMIC DNA]</scope>
    <source>
        <strain evidence="2 3">DSM 104836</strain>
    </source>
</reference>
<dbReference type="OrthoDB" id="9771666at2"/>
<evidence type="ECO:0000313" key="2">
    <source>
        <dbReference type="EMBL" id="TCS66525.1"/>
    </source>
</evidence>
<dbReference type="InterPro" id="IPR029058">
    <property type="entry name" value="AB_hydrolase_fold"/>
</dbReference>
<dbReference type="RefSeq" id="WP_132242672.1">
    <property type="nucleotide sequence ID" value="NZ_SLZU01000002.1"/>
</dbReference>
<keyword evidence="1 2" id="KW-0378">Hydrolase</keyword>
<proteinExistence type="predicted"/>
<sequence>MDLDDAFANAAHIPRADTYPPLWVKKAGAFRDKMAETHRARLGIAYGDSPRQEMDIFLPDGDSKGLVVFVHGGYWLRFDRFSWSHLAAGPCAQGWTVAMPSYDLCPQVHIADITGQIAHAITLAAREIAGPIRLVGHSAGGQQVCRMGVTGVLPDPVASRVVRILPISPVADLRPLRHTRMNEALALDAAEAELESPLLASPPKAPVTVWVGADERPVFIEQATALADAWQANLVLDPDRHHFDVIDGLEDPQSALTRALLAD</sequence>
<dbReference type="PANTHER" id="PTHR48081:SF33">
    <property type="entry name" value="KYNURENINE FORMAMIDASE"/>
    <property type="match status" value="1"/>
</dbReference>
<dbReference type="GO" id="GO:0016787">
    <property type="term" value="F:hydrolase activity"/>
    <property type="evidence" value="ECO:0007669"/>
    <property type="project" value="UniProtKB-KW"/>
</dbReference>
<gene>
    <name evidence="2" type="ORF">EDD52_102342</name>
</gene>
<name>A0A4R3JN99_9RHOB</name>
<comment type="caution">
    <text evidence="2">The sequence shown here is derived from an EMBL/GenBank/DDBJ whole genome shotgun (WGS) entry which is preliminary data.</text>
</comment>
<dbReference type="EMBL" id="SLZU01000002">
    <property type="protein sequence ID" value="TCS66525.1"/>
    <property type="molecule type" value="Genomic_DNA"/>
</dbReference>